<dbReference type="InterPro" id="IPR035920">
    <property type="entry name" value="YhbY-like_sf"/>
</dbReference>
<dbReference type="InterPro" id="IPR051925">
    <property type="entry name" value="RNA-binding_domain"/>
</dbReference>
<dbReference type="SUPFAM" id="SSF75471">
    <property type="entry name" value="YhbY-like"/>
    <property type="match status" value="1"/>
</dbReference>
<feature type="domain" description="CRM" evidence="3">
    <location>
        <begin position="5"/>
        <end position="101"/>
    </location>
</feature>
<dbReference type="Pfam" id="PF01985">
    <property type="entry name" value="CRS1_YhbY"/>
    <property type="match status" value="1"/>
</dbReference>
<protein>
    <recommendedName>
        <fullName evidence="3">CRM domain-containing protein</fullName>
    </recommendedName>
</protein>
<proteinExistence type="predicted"/>
<dbReference type="PANTHER" id="PTHR40065:SF3">
    <property type="entry name" value="RNA-BINDING PROTEIN YHBY"/>
    <property type="match status" value="1"/>
</dbReference>
<dbReference type="GO" id="GO:0003723">
    <property type="term" value="F:RNA binding"/>
    <property type="evidence" value="ECO:0007669"/>
    <property type="project" value="UniProtKB-KW"/>
</dbReference>
<sequence length="125" mass="13942">MAAEEIIHQQQKRKLRSLAHALRPIVTVGGSGLTPAVLNEIELSLNHHELLKIKLSCGDKAARKKVREEICSETGGHLIQEIGGIIVIYRKTKVITKKSKSKKNAPNKRQPGKARIAESRPSRRR</sequence>
<dbReference type="SMART" id="SM01103">
    <property type="entry name" value="CRS1_YhbY"/>
    <property type="match status" value="1"/>
</dbReference>
<reference evidence="4" key="1">
    <citation type="submission" date="2018-06" db="EMBL/GenBank/DDBJ databases">
        <authorList>
            <person name="Zhirakovskaya E."/>
        </authorList>
    </citation>
    <scope>NUCLEOTIDE SEQUENCE</scope>
</reference>
<evidence type="ECO:0000256" key="2">
    <source>
        <dbReference type="SAM" id="MobiDB-lite"/>
    </source>
</evidence>
<organism evidence="4">
    <name type="scientific">hydrothermal vent metagenome</name>
    <dbReference type="NCBI Taxonomy" id="652676"/>
    <lineage>
        <taxon>unclassified sequences</taxon>
        <taxon>metagenomes</taxon>
        <taxon>ecological metagenomes</taxon>
    </lineage>
</organism>
<feature type="compositionally biased region" description="Basic residues" evidence="2">
    <location>
        <begin position="97"/>
        <end position="112"/>
    </location>
</feature>
<dbReference type="EMBL" id="UOFQ01000042">
    <property type="protein sequence ID" value="VAW86441.1"/>
    <property type="molecule type" value="Genomic_DNA"/>
</dbReference>
<dbReference type="PANTHER" id="PTHR40065">
    <property type="entry name" value="RNA-BINDING PROTEIN YHBY"/>
    <property type="match status" value="1"/>
</dbReference>
<feature type="compositionally biased region" description="Basic and acidic residues" evidence="2">
    <location>
        <begin position="115"/>
        <end position="125"/>
    </location>
</feature>
<evidence type="ECO:0000313" key="4">
    <source>
        <dbReference type="EMBL" id="VAW86441.1"/>
    </source>
</evidence>
<keyword evidence="1" id="KW-0694">RNA-binding</keyword>
<name>A0A3B0Z4H3_9ZZZZ</name>
<accession>A0A3B0Z4H3</accession>
<feature type="region of interest" description="Disordered" evidence="2">
    <location>
        <begin position="97"/>
        <end position="125"/>
    </location>
</feature>
<evidence type="ECO:0000256" key="1">
    <source>
        <dbReference type="ARBA" id="ARBA00022884"/>
    </source>
</evidence>
<dbReference type="PROSITE" id="PS51295">
    <property type="entry name" value="CRM"/>
    <property type="match status" value="1"/>
</dbReference>
<gene>
    <name evidence="4" type="ORF">MNBD_GAMMA17-595</name>
</gene>
<evidence type="ECO:0000259" key="3">
    <source>
        <dbReference type="PROSITE" id="PS51295"/>
    </source>
</evidence>
<dbReference type="Gene3D" id="3.30.110.60">
    <property type="entry name" value="YhbY-like"/>
    <property type="match status" value="1"/>
</dbReference>
<dbReference type="AlphaFoldDB" id="A0A3B0Z4H3"/>
<dbReference type="InterPro" id="IPR001890">
    <property type="entry name" value="RNA-binding_CRM"/>
</dbReference>